<evidence type="ECO:0000259" key="12">
    <source>
        <dbReference type="PROSITE" id="PS51713"/>
    </source>
</evidence>
<dbReference type="FunCoup" id="A0A6P4AMD5">
    <property type="interactions" value="758"/>
</dbReference>
<keyword evidence="3 8" id="KW-0547">Nucleotide-binding</keyword>
<dbReference type="GO" id="GO:0019843">
    <property type="term" value="F:rRNA binding"/>
    <property type="evidence" value="ECO:0007669"/>
    <property type="project" value="TreeGrafter"/>
</dbReference>
<dbReference type="PROSITE" id="PS50823">
    <property type="entry name" value="KH_TYPE_2"/>
    <property type="match status" value="1"/>
</dbReference>
<dbReference type="RefSeq" id="XP_015889996.3">
    <property type="nucleotide sequence ID" value="XM_016034510.4"/>
</dbReference>
<dbReference type="NCBIfam" id="NF000908">
    <property type="entry name" value="PRK00089.1"/>
    <property type="match status" value="1"/>
</dbReference>
<dbReference type="NCBIfam" id="TIGR00436">
    <property type="entry name" value="era"/>
    <property type="match status" value="1"/>
</dbReference>
<evidence type="ECO:0000256" key="8">
    <source>
        <dbReference type="PROSITE-ProRule" id="PRU01050"/>
    </source>
</evidence>
<feature type="compositionally biased region" description="Acidic residues" evidence="10">
    <location>
        <begin position="78"/>
        <end position="94"/>
    </location>
</feature>
<evidence type="ECO:0000313" key="13">
    <source>
        <dbReference type="Proteomes" id="UP001652623"/>
    </source>
</evidence>
<evidence type="ECO:0000256" key="1">
    <source>
        <dbReference type="ARBA" id="ARBA00004595"/>
    </source>
</evidence>
<feature type="compositionally biased region" description="Polar residues" evidence="10">
    <location>
        <begin position="95"/>
        <end position="106"/>
    </location>
</feature>
<feature type="region of interest" description="G1" evidence="8">
    <location>
        <begin position="143"/>
        <end position="150"/>
    </location>
</feature>
<reference evidence="14" key="1">
    <citation type="submission" date="2025-08" db="UniProtKB">
        <authorList>
            <consortium name="RefSeq"/>
        </authorList>
    </citation>
    <scope>IDENTIFICATION</scope>
    <source>
        <tissue evidence="14">Seedling</tissue>
    </source>
</reference>
<organism evidence="13 14">
    <name type="scientific">Ziziphus jujuba</name>
    <name type="common">Chinese jujube</name>
    <name type="synonym">Ziziphus sativa</name>
    <dbReference type="NCBI Taxonomy" id="326968"/>
    <lineage>
        <taxon>Eukaryota</taxon>
        <taxon>Viridiplantae</taxon>
        <taxon>Streptophyta</taxon>
        <taxon>Embryophyta</taxon>
        <taxon>Tracheophyta</taxon>
        <taxon>Spermatophyta</taxon>
        <taxon>Magnoliopsida</taxon>
        <taxon>eudicotyledons</taxon>
        <taxon>Gunneridae</taxon>
        <taxon>Pentapetalae</taxon>
        <taxon>rosids</taxon>
        <taxon>fabids</taxon>
        <taxon>Rosales</taxon>
        <taxon>Rhamnaceae</taxon>
        <taxon>Paliureae</taxon>
        <taxon>Ziziphus</taxon>
    </lineage>
</organism>
<dbReference type="GO" id="GO:0042644">
    <property type="term" value="C:chloroplast nucleoid"/>
    <property type="evidence" value="ECO:0007669"/>
    <property type="project" value="UniProtKB-SubCell"/>
</dbReference>
<dbReference type="GO" id="GO:0005525">
    <property type="term" value="F:GTP binding"/>
    <property type="evidence" value="ECO:0007669"/>
    <property type="project" value="UniProtKB-UniRule"/>
</dbReference>
<evidence type="ECO:0000256" key="6">
    <source>
        <dbReference type="ARBA" id="ARBA00057494"/>
    </source>
</evidence>
<feature type="domain" description="Era-type G" evidence="12">
    <location>
        <begin position="135"/>
        <end position="305"/>
    </location>
</feature>
<dbReference type="FunFam" id="3.40.50.300:FF:000094">
    <property type="entry name" value="GTPase Era"/>
    <property type="match status" value="1"/>
</dbReference>
<dbReference type="InterPro" id="IPR009019">
    <property type="entry name" value="KH_sf_prok-type"/>
</dbReference>
<accession>A0A6P4AMD5</accession>
<dbReference type="PANTHER" id="PTHR42698">
    <property type="entry name" value="GTPASE ERA"/>
    <property type="match status" value="1"/>
</dbReference>
<feature type="region of interest" description="G5" evidence="8">
    <location>
        <begin position="284"/>
        <end position="286"/>
    </location>
</feature>
<feature type="region of interest" description="G4" evidence="8">
    <location>
        <begin position="255"/>
        <end position="258"/>
    </location>
</feature>
<dbReference type="KEGG" id="zju:107424664"/>
<dbReference type="FunFam" id="3.30.300.20:FF:000003">
    <property type="entry name" value="GTPase Era"/>
    <property type="match status" value="1"/>
</dbReference>
<dbReference type="Gene3D" id="3.30.300.20">
    <property type="match status" value="1"/>
</dbReference>
<evidence type="ECO:0000256" key="9">
    <source>
        <dbReference type="RuleBase" id="RU003761"/>
    </source>
</evidence>
<dbReference type="InterPro" id="IPR004044">
    <property type="entry name" value="KH_dom_type_2"/>
</dbReference>
<protein>
    <submittedName>
        <fullName evidence="14">GTPase ERA-like, chloroplastic</fullName>
    </submittedName>
</protein>
<evidence type="ECO:0000313" key="14">
    <source>
        <dbReference type="RefSeq" id="XP_015889996.3"/>
    </source>
</evidence>
<dbReference type="HAMAP" id="MF_00367">
    <property type="entry name" value="GTPase_Era"/>
    <property type="match status" value="1"/>
</dbReference>
<keyword evidence="13" id="KW-1185">Reference proteome</keyword>
<comment type="function">
    <text evidence="6">Nuclear genome-encoded probable GTPase involved in ribosome biogenesis in chloroplasts. Plays a role in 16S rRNA maturation in plastids and may contribute to the assembly of the small (30S) ribosomal subunit.</text>
</comment>
<name>A0A6P4AMD5_ZIZJJ</name>
<dbReference type="GeneID" id="107424664"/>
<evidence type="ECO:0000256" key="2">
    <source>
        <dbReference type="ARBA" id="ARBA00007921"/>
    </source>
</evidence>
<evidence type="ECO:0000256" key="5">
    <source>
        <dbReference type="ARBA" id="ARBA00023134"/>
    </source>
</evidence>
<feature type="domain" description="KH type-2" evidence="11">
    <location>
        <begin position="336"/>
        <end position="413"/>
    </location>
</feature>
<comment type="similarity">
    <text evidence="2 8 9">Belongs to the TRAFAC class TrmE-Era-EngA-EngB-Septin-like GTPase superfamily. Era GTPase family.</text>
</comment>
<dbReference type="InterPro" id="IPR006073">
    <property type="entry name" value="GTP-bd"/>
</dbReference>
<evidence type="ECO:0000259" key="11">
    <source>
        <dbReference type="PROSITE" id="PS50823"/>
    </source>
</evidence>
<dbReference type="Pfam" id="PF07650">
    <property type="entry name" value="KH_2"/>
    <property type="match status" value="1"/>
</dbReference>
<keyword evidence="4 7" id="KW-0694">RNA-binding</keyword>
<dbReference type="CDD" id="cd04163">
    <property type="entry name" value="Era"/>
    <property type="match status" value="1"/>
</dbReference>
<dbReference type="AlphaFoldDB" id="A0A6P4AMD5"/>
<evidence type="ECO:0000256" key="3">
    <source>
        <dbReference type="ARBA" id="ARBA00022741"/>
    </source>
</evidence>
<dbReference type="InterPro" id="IPR005225">
    <property type="entry name" value="Small_GTP-bd"/>
</dbReference>
<comment type="subcellular location">
    <subcellularLocation>
        <location evidence="1">Plastid</location>
        <location evidence="1">Chloroplast stroma</location>
        <location evidence="1">Chloroplast nucleoid</location>
    </subcellularLocation>
</comment>
<feature type="region of interest" description="G2" evidence="8">
    <location>
        <begin position="169"/>
        <end position="173"/>
    </location>
</feature>
<dbReference type="InterPro" id="IPR027417">
    <property type="entry name" value="P-loop_NTPase"/>
</dbReference>
<dbReference type="CDD" id="cd22534">
    <property type="entry name" value="KH-II_Era"/>
    <property type="match status" value="1"/>
</dbReference>
<keyword evidence="5 8" id="KW-0342">GTP-binding</keyword>
<dbReference type="SUPFAM" id="SSF52540">
    <property type="entry name" value="P-loop containing nucleoside triphosphate hydrolases"/>
    <property type="match status" value="1"/>
</dbReference>
<proteinExistence type="inferred from homology"/>
<dbReference type="Gene3D" id="3.40.50.300">
    <property type="entry name" value="P-loop containing nucleotide triphosphate hydrolases"/>
    <property type="match status" value="1"/>
</dbReference>
<feature type="region of interest" description="G3" evidence="8">
    <location>
        <begin position="190"/>
        <end position="193"/>
    </location>
</feature>
<dbReference type="InterPro" id="IPR015946">
    <property type="entry name" value="KH_dom-like_a/b"/>
</dbReference>
<dbReference type="SUPFAM" id="SSF54814">
    <property type="entry name" value="Prokaryotic type KH domain (KH-domain type II)"/>
    <property type="match status" value="1"/>
</dbReference>
<dbReference type="Pfam" id="PF01926">
    <property type="entry name" value="MMR_HSR1"/>
    <property type="match status" value="1"/>
</dbReference>
<sequence length="434" mass="50010">MELVLHISANLPREKFFAHYSYSKFFTAPDYHRKFPYLTRNPLQQAKFHFQARNTRNRTRKFVLLGKKQWLRGNEQEQGVEEEDEDEEEEEEEASSYSDNGSSFLSLSVKPDRNMSLLDDYEMEELVYESDLNHRSGYVAVLGKPNVGKSTLANQMIGQKLSIVTDKPQTTRHRILGICSGAEYQMILYDTPGVIQKKMHKLDSMMMRNVRNAAINADCVVVLVDACKMPEKIDEVLEEGVGDVTEKPPILLVMNKKDLIKPGEIAKKLEWYEKFTNVDEVIPVSAKYGHGVEDVKDWILSKLPIGPAYYPKDIVSEHPERFFVGEIIREKIFMQYRNEVPYACQVNVVSYKARPNAKDFIQVEIVVEKNSQKIILIGKEGRALKLLATASRLDIEDFLQKKVYLEVEVKVRENWRQDEGLLKNYGYGGQIKAL</sequence>
<dbReference type="Proteomes" id="UP001652623">
    <property type="component" value="Chromosome 7"/>
</dbReference>
<evidence type="ECO:0000256" key="10">
    <source>
        <dbReference type="SAM" id="MobiDB-lite"/>
    </source>
</evidence>
<dbReference type="InterPro" id="IPR005662">
    <property type="entry name" value="GTPase_Era-like"/>
</dbReference>
<dbReference type="PROSITE" id="PS51713">
    <property type="entry name" value="G_ERA"/>
    <property type="match status" value="1"/>
</dbReference>
<dbReference type="NCBIfam" id="TIGR00231">
    <property type="entry name" value="small_GTP"/>
    <property type="match status" value="1"/>
</dbReference>
<evidence type="ECO:0000256" key="4">
    <source>
        <dbReference type="ARBA" id="ARBA00022884"/>
    </source>
</evidence>
<dbReference type="GO" id="GO:0043024">
    <property type="term" value="F:ribosomal small subunit binding"/>
    <property type="evidence" value="ECO:0007669"/>
    <property type="project" value="TreeGrafter"/>
</dbReference>
<gene>
    <name evidence="14" type="primary">LOC107424664</name>
</gene>
<feature type="region of interest" description="Disordered" evidence="10">
    <location>
        <begin position="74"/>
        <end position="107"/>
    </location>
</feature>
<dbReference type="InParanoid" id="A0A6P4AMD5"/>
<dbReference type="PANTHER" id="PTHR42698:SF2">
    <property type="entry name" value="GTPASE ERA-LIKE, CHLOROPLASTIC"/>
    <property type="match status" value="1"/>
</dbReference>
<evidence type="ECO:0000256" key="7">
    <source>
        <dbReference type="PROSITE-ProRule" id="PRU00118"/>
    </source>
</evidence>
<dbReference type="InterPro" id="IPR030388">
    <property type="entry name" value="G_ERA_dom"/>
</dbReference>
<dbReference type="GO" id="GO:0000028">
    <property type="term" value="P:ribosomal small subunit assembly"/>
    <property type="evidence" value="ECO:0007669"/>
    <property type="project" value="TreeGrafter"/>
</dbReference>